<proteinExistence type="predicted"/>
<organism evidence="3 4">
    <name type="scientific">Diplodia seriata</name>
    <dbReference type="NCBI Taxonomy" id="420778"/>
    <lineage>
        <taxon>Eukaryota</taxon>
        <taxon>Fungi</taxon>
        <taxon>Dikarya</taxon>
        <taxon>Ascomycota</taxon>
        <taxon>Pezizomycotina</taxon>
        <taxon>Dothideomycetes</taxon>
        <taxon>Dothideomycetes incertae sedis</taxon>
        <taxon>Botryosphaeriales</taxon>
        <taxon>Botryosphaeriaceae</taxon>
        <taxon>Diplodia</taxon>
    </lineage>
</organism>
<feature type="region of interest" description="Disordered" evidence="1">
    <location>
        <begin position="172"/>
        <end position="204"/>
    </location>
</feature>
<keyword evidence="2" id="KW-0472">Membrane</keyword>
<evidence type="ECO:0000256" key="1">
    <source>
        <dbReference type="SAM" id="MobiDB-lite"/>
    </source>
</evidence>
<name>A0A1S8B2F3_9PEZI</name>
<sequence>MPSASAHGPACHVFLSQPPLAFFRSTVPIVWLLLMLNAMITSATRQCYYPNGLAAQNATPCYSSLQPGEHSPCCEQRSLCSAGGLCLNQHATDSRAVLFVGGCTDPSMQDDACPGYCKSGASSVYAVVPCSDGTWCCSAAGIDGIGDTSCCGNDHQTFRLDWDALLLLPSQDTDANDNDHPSESGLTSQRLTPRDTTTSTAAASTTSSLATNGVLLAAATDDGSDANSKKCPPDRSAVVGLSTGVPLGACLLAALVAIFVLLGRDRKARERIRALTESAREERERVAREHMVPRVYAASYHAPTPLGTASVSRFGPNHSGSVVGSSPILTGPPPHTPEGRQDGFEGFDGYVDEGGLVPGGEGGHQGGARHVSWAASAGGGSRAAGTHESWTTGGESSSWAYEYDNDQHGSRKERFEMTP</sequence>
<reference evidence="3 4" key="1">
    <citation type="submission" date="2017-01" db="EMBL/GenBank/DDBJ databases">
        <title>Draft genome sequence of Diplodia seriata F98.1, a fungal species involved in grapevine trunk diseases.</title>
        <authorList>
            <person name="Robert-Siegwald G."/>
            <person name="Vallet J."/>
            <person name="Abou-Mansour E."/>
            <person name="Xu J."/>
            <person name="Rey P."/>
            <person name="Bertsch C."/>
            <person name="Rego C."/>
            <person name="Larignon P."/>
            <person name="Fontaine F."/>
            <person name="Lebrun M.-H."/>
        </authorList>
    </citation>
    <scope>NUCLEOTIDE SEQUENCE [LARGE SCALE GENOMIC DNA]</scope>
    <source>
        <strain evidence="3 4">F98.1</strain>
    </source>
</reference>
<keyword evidence="2" id="KW-1133">Transmembrane helix</keyword>
<dbReference type="Proteomes" id="UP000190776">
    <property type="component" value="Unassembled WGS sequence"/>
</dbReference>
<dbReference type="OrthoDB" id="3930257at2759"/>
<accession>A0A1S8B2F3</accession>
<feature type="transmembrane region" description="Helical" evidence="2">
    <location>
        <begin position="21"/>
        <end position="40"/>
    </location>
</feature>
<comment type="caution">
    <text evidence="3">The sequence shown here is derived from an EMBL/GenBank/DDBJ whole genome shotgun (WGS) entry which is preliminary data.</text>
</comment>
<evidence type="ECO:0000313" key="4">
    <source>
        <dbReference type="Proteomes" id="UP000190776"/>
    </source>
</evidence>
<dbReference type="STRING" id="420778.A0A1S8B2F3"/>
<feature type="transmembrane region" description="Helical" evidence="2">
    <location>
        <begin position="237"/>
        <end position="263"/>
    </location>
</feature>
<feature type="compositionally biased region" description="Polar residues" evidence="1">
    <location>
        <begin position="184"/>
        <end position="195"/>
    </location>
</feature>
<feature type="compositionally biased region" description="Polar residues" evidence="1">
    <location>
        <begin position="388"/>
        <end position="399"/>
    </location>
</feature>
<dbReference type="EMBL" id="MSZU01000115">
    <property type="protein sequence ID" value="OMP81351.1"/>
    <property type="molecule type" value="Genomic_DNA"/>
</dbReference>
<feature type="compositionally biased region" description="Polar residues" evidence="1">
    <location>
        <begin position="318"/>
        <end position="328"/>
    </location>
</feature>
<protein>
    <submittedName>
        <fullName evidence="3">Uncharacterized protein</fullName>
    </submittedName>
</protein>
<gene>
    <name evidence="3" type="ORF">BK809_0002344</name>
</gene>
<feature type="compositionally biased region" description="Gly residues" evidence="1">
    <location>
        <begin position="356"/>
        <end position="366"/>
    </location>
</feature>
<keyword evidence="2" id="KW-0812">Transmembrane</keyword>
<feature type="compositionally biased region" description="Basic and acidic residues" evidence="1">
    <location>
        <begin position="405"/>
        <end position="419"/>
    </location>
</feature>
<feature type="region of interest" description="Disordered" evidence="1">
    <location>
        <begin position="309"/>
        <end position="419"/>
    </location>
</feature>
<evidence type="ECO:0000256" key="2">
    <source>
        <dbReference type="SAM" id="Phobius"/>
    </source>
</evidence>
<dbReference type="AlphaFoldDB" id="A0A1S8B2F3"/>
<evidence type="ECO:0000313" key="3">
    <source>
        <dbReference type="EMBL" id="OMP81351.1"/>
    </source>
</evidence>